<dbReference type="SMART" id="SM00490">
    <property type="entry name" value="HELICc"/>
    <property type="match status" value="1"/>
</dbReference>
<dbReference type="InterPro" id="IPR050496">
    <property type="entry name" value="SNF2_RAD54_helicase_repair"/>
</dbReference>
<evidence type="ECO:0000256" key="2">
    <source>
        <dbReference type="ARBA" id="ARBA00022806"/>
    </source>
</evidence>
<reference evidence="4" key="1">
    <citation type="thesis" date="2020" institute="ProQuest LLC" country="789 East Eisenhower Parkway, Ann Arbor, MI, USA">
        <title>Comparative Genomics and Chromosome Evolution.</title>
        <authorList>
            <person name="Mudd A.B."/>
        </authorList>
    </citation>
    <scope>NUCLEOTIDE SEQUENCE</scope>
    <source>
        <strain evidence="4">237g6f4</strain>
        <tissue evidence="4">Blood</tissue>
    </source>
</reference>
<dbReference type="PROSITE" id="PS51194">
    <property type="entry name" value="HELICASE_CTER"/>
    <property type="match status" value="1"/>
</dbReference>
<feature type="non-terminal residue" evidence="4">
    <location>
        <position position="1"/>
    </location>
</feature>
<evidence type="ECO:0000313" key="5">
    <source>
        <dbReference type="Proteomes" id="UP000824782"/>
    </source>
</evidence>
<dbReference type="SUPFAM" id="SSF52540">
    <property type="entry name" value="P-loop containing nucleoside triphosphate hydrolases"/>
    <property type="match status" value="1"/>
</dbReference>
<sequence>QVFPGLIAMRKICNHPDLFTGGTKILKGTKDEDIEEGEQFGYWKRSGKMIVVESLLKIWHRQGHRVLLFTQSRQMLQILEAFVLNIGYTYLKMDGTTTVASRQPLITKFNEDTSIFVFLLTTRVGGLGVNLTGANRVVIYDPDWNPSTDTQARERAWRIGQKKQVTVYRLLTAGTIEEKIYHR</sequence>
<feature type="domain" description="Helicase C-terminal" evidence="3">
    <location>
        <begin position="51"/>
        <end position="183"/>
    </location>
</feature>
<dbReference type="EMBL" id="WNYA01024500">
    <property type="protein sequence ID" value="KAG8538029.1"/>
    <property type="molecule type" value="Genomic_DNA"/>
</dbReference>
<dbReference type="PANTHER" id="PTHR45629">
    <property type="entry name" value="SNF2/RAD54 FAMILY MEMBER"/>
    <property type="match status" value="1"/>
</dbReference>
<name>A0AAV6YKP1_ENGPU</name>
<dbReference type="CDD" id="cd18793">
    <property type="entry name" value="SF2_C_SNF"/>
    <property type="match status" value="1"/>
</dbReference>
<keyword evidence="5" id="KW-1185">Reference proteome</keyword>
<dbReference type="InterPro" id="IPR049730">
    <property type="entry name" value="SNF2/RAD54-like_C"/>
</dbReference>
<keyword evidence="2" id="KW-0067">ATP-binding</keyword>
<dbReference type="GO" id="GO:0006283">
    <property type="term" value="P:transcription-coupled nucleotide-excision repair"/>
    <property type="evidence" value="ECO:0007669"/>
    <property type="project" value="TreeGrafter"/>
</dbReference>
<organism evidence="4 5">
    <name type="scientific">Engystomops pustulosus</name>
    <name type="common">Tungara frog</name>
    <name type="synonym">Physalaemus pustulosus</name>
    <dbReference type="NCBI Taxonomy" id="76066"/>
    <lineage>
        <taxon>Eukaryota</taxon>
        <taxon>Metazoa</taxon>
        <taxon>Chordata</taxon>
        <taxon>Craniata</taxon>
        <taxon>Vertebrata</taxon>
        <taxon>Euteleostomi</taxon>
        <taxon>Amphibia</taxon>
        <taxon>Batrachia</taxon>
        <taxon>Anura</taxon>
        <taxon>Neobatrachia</taxon>
        <taxon>Hyloidea</taxon>
        <taxon>Leptodactylidae</taxon>
        <taxon>Leiuperinae</taxon>
        <taxon>Engystomops</taxon>
    </lineage>
</organism>
<evidence type="ECO:0000259" key="3">
    <source>
        <dbReference type="PROSITE" id="PS51194"/>
    </source>
</evidence>
<dbReference type="AlphaFoldDB" id="A0AAV6YKP1"/>
<keyword evidence="2" id="KW-0347">Helicase</keyword>
<dbReference type="PANTHER" id="PTHR45629:SF7">
    <property type="entry name" value="DNA EXCISION REPAIR PROTEIN ERCC-6-RELATED"/>
    <property type="match status" value="1"/>
</dbReference>
<dbReference type="GO" id="GO:0005634">
    <property type="term" value="C:nucleus"/>
    <property type="evidence" value="ECO:0007669"/>
    <property type="project" value="TreeGrafter"/>
</dbReference>
<evidence type="ECO:0000313" key="4">
    <source>
        <dbReference type="EMBL" id="KAG8538029.1"/>
    </source>
</evidence>
<dbReference type="GO" id="GO:0004386">
    <property type="term" value="F:helicase activity"/>
    <property type="evidence" value="ECO:0007669"/>
    <property type="project" value="UniProtKB-KW"/>
</dbReference>
<dbReference type="InterPro" id="IPR027417">
    <property type="entry name" value="P-loop_NTPase"/>
</dbReference>
<comment type="caution">
    <text evidence="4">The sequence shown here is derived from an EMBL/GenBank/DDBJ whole genome shotgun (WGS) entry which is preliminary data.</text>
</comment>
<evidence type="ECO:0000256" key="1">
    <source>
        <dbReference type="ARBA" id="ARBA00022801"/>
    </source>
</evidence>
<dbReference type="Pfam" id="PF00271">
    <property type="entry name" value="Helicase_C"/>
    <property type="match status" value="1"/>
</dbReference>
<gene>
    <name evidence="4" type="ORF">GDO81_023413</name>
</gene>
<dbReference type="GO" id="GO:0008094">
    <property type="term" value="F:ATP-dependent activity, acting on DNA"/>
    <property type="evidence" value="ECO:0007669"/>
    <property type="project" value="TreeGrafter"/>
</dbReference>
<dbReference type="Proteomes" id="UP000824782">
    <property type="component" value="Unassembled WGS sequence"/>
</dbReference>
<keyword evidence="2" id="KW-0547">Nucleotide-binding</keyword>
<protein>
    <recommendedName>
        <fullName evidence="3">Helicase C-terminal domain-containing protein</fullName>
    </recommendedName>
</protein>
<keyword evidence="1" id="KW-0378">Hydrolase</keyword>
<feature type="non-terminal residue" evidence="4">
    <location>
        <position position="183"/>
    </location>
</feature>
<dbReference type="GO" id="GO:0016787">
    <property type="term" value="F:hydrolase activity"/>
    <property type="evidence" value="ECO:0007669"/>
    <property type="project" value="UniProtKB-KW"/>
</dbReference>
<dbReference type="InterPro" id="IPR001650">
    <property type="entry name" value="Helicase_C-like"/>
</dbReference>
<dbReference type="Gene3D" id="3.40.50.300">
    <property type="entry name" value="P-loop containing nucleotide triphosphate hydrolases"/>
    <property type="match status" value="1"/>
</dbReference>
<proteinExistence type="predicted"/>
<accession>A0AAV6YKP1</accession>